<dbReference type="AlphaFoldDB" id="A0A3P3TA08"/>
<evidence type="ECO:0000313" key="2">
    <source>
        <dbReference type="Proteomes" id="UP000267017"/>
    </source>
</evidence>
<evidence type="ECO:0000313" key="1">
    <source>
        <dbReference type="EMBL" id="RRJ54847.1"/>
    </source>
</evidence>
<dbReference type="OrthoDB" id="2888905at2"/>
<keyword evidence="2" id="KW-1185">Reference proteome</keyword>
<organism evidence="1 2">
    <name type="scientific">Paenibacillus oralis</name>
    <dbReference type="NCBI Taxonomy" id="2490856"/>
    <lineage>
        <taxon>Bacteria</taxon>
        <taxon>Bacillati</taxon>
        <taxon>Bacillota</taxon>
        <taxon>Bacilli</taxon>
        <taxon>Bacillales</taxon>
        <taxon>Paenibacillaceae</taxon>
        <taxon>Paenibacillus</taxon>
    </lineage>
</organism>
<name>A0A3P3TA08_9BACL</name>
<dbReference type="EMBL" id="RRCN01000002">
    <property type="protein sequence ID" value="RRJ54847.1"/>
    <property type="molecule type" value="Genomic_DNA"/>
</dbReference>
<accession>A0A3P3TA08</accession>
<dbReference type="Proteomes" id="UP000267017">
    <property type="component" value="Unassembled WGS sequence"/>
</dbReference>
<protein>
    <submittedName>
        <fullName evidence="1">Uncharacterized protein</fullName>
    </submittedName>
</protein>
<dbReference type="RefSeq" id="WP_128635931.1">
    <property type="nucleotide sequence ID" value="NZ_RRCN01000002.1"/>
</dbReference>
<gene>
    <name evidence="1" type="ORF">EHV15_35325</name>
</gene>
<sequence>MEEVKWKSAQRIQKKYIENKEQKYYQVELGIQTVRPKKIIALSRSIDEDKLNRLREKVEKDGWKDISPETILLWKLPNGALIVNGEGNHRAYYSRIEGIKEIKATVSLIIDMSKLTKEQQDGIISSDNNYMIALQNYIDNDDDEKELIRLHNEAWKVRNDYLKALSLV</sequence>
<proteinExistence type="predicted"/>
<comment type="caution">
    <text evidence="1">The sequence shown here is derived from an EMBL/GenBank/DDBJ whole genome shotgun (WGS) entry which is preliminary data.</text>
</comment>
<reference evidence="1 2" key="1">
    <citation type="submission" date="2018-11" db="EMBL/GenBank/DDBJ databases">
        <title>Genome sequencing of Paenibacillus sp. KCOM 3021 (= ChDC PVNT-B20).</title>
        <authorList>
            <person name="Kook J.-K."/>
            <person name="Park S.-N."/>
            <person name="Lim Y.K."/>
        </authorList>
    </citation>
    <scope>NUCLEOTIDE SEQUENCE [LARGE SCALE GENOMIC DNA]</scope>
    <source>
        <strain evidence="1 2">KCOM 3021</strain>
    </source>
</reference>